<proteinExistence type="inferred from homology"/>
<dbReference type="EC" id="5.1.3.10" evidence="3"/>
<dbReference type="SUPFAM" id="SSF51735">
    <property type="entry name" value="NAD(P)-binding Rossmann-fold domains"/>
    <property type="match status" value="1"/>
</dbReference>
<evidence type="ECO:0000259" key="2">
    <source>
        <dbReference type="Pfam" id="PF01370"/>
    </source>
</evidence>
<dbReference type="KEGG" id="smam:Mal15_28680"/>
<keyword evidence="3" id="KW-0413">Isomerase</keyword>
<dbReference type="GO" id="GO:0047732">
    <property type="term" value="F:CDP-abequose epimerase activity"/>
    <property type="evidence" value="ECO:0007669"/>
    <property type="project" value="UniProtKB-EC"/>
</dbReference>
<dbReference type="Proteomes" id="UP000321353">
    <property type="component" value="Chromosome"/>
</dbReference>
<evidence type="ECO:0000313" key="3">
    <source>
        <dbReference type="EMBL" id="QEF98811.1"/>
    </source>
</evidence>
<sequence length="355" mass="39041">MKILITGICGFAGSQIARRIKAIRDDVQLIGLDNFIRAGSELNRRAAEQLCETFLHADIRRDDDWDSVPDVDWVIDCAALPSVLAGTDGHGSPRQLIGHNLIGTLNLLEYCRRSDAGVILLSTSRVYSIRPLAALPLIESTDRYQLDASQTLPAGISPEGIAESFSTSPPVSLYGATKVASETLALEYGQSFGFPVRVNRCGVLAGAGQFGRADQGIFSFWIHSHRAKRPLRYIGCRGTGFQVRDCLHPIDVADLLLKQIDAGSDPNKPLINNVSGGLESSRSLCQLTHWCDRRFGERSVAGSDEVRPFDLPWIVLDSSLARSCWNWSPKRTTDMILEEIAEFASRSPDWLEISS</sequence>
<evidence type="ECO:0000313" key="4">
    <source>
        <dbReference type="Proteomes" id="UP000321353"/>
    </source>
</evidence>
<gene>
    <name evidence="3" type="primary">rfbE_2</name>
    <name evidence="3" type="ORF">Mal15_28680</name>
</gene>
<dbReference type="InterPro" id="IPR001509">
    <property type="entry name" value="Epimerase_deHydtase"/>
</dbReference>
<keyword evidence="4" id="KW-1185">Reference proteome</keyword>
<dbReference type="RefSeq" id="WP_147868299.1">
    <property type="nucleotide sequence ID" value="NZ_CP036264.1"/>
</dbReference>
<accession>A0A5B9MBX8</accession>
<reference evidence="3 4" key="1">
    <citation type="submission" date="2019-02" db="EMBL/GenBank/DDBJ databases">
        <title>Planctomycetal bacteria perform biofilm scaping via a novel small molecule.</title>
        <authorList>
            <person name="Jeske O."/>
            <person name="Boedeker C."/>
            <person name="Wiegand S."/>
            <person name="Breitling P."/>
            <person name="Kallscheuer N."/>
            <person name="Jogler M."/>
            <person name="Rohde M."/>
            <person name="Petersen J."/>
            <person name="Medema M.H."/>
            <person name="Surup F."/>
            <person name="Jogler C."/>
        </authorList>
    </citation>
    <scope>NUCLEOTIDE SEQUENCE [LARGE SCALE GENOMIC DNA]</scope>
    <source>
        <strain evidence="3 4">Mal15</strain>
    </source>
</reference>
<protein>
    <submittedName>
        <fullName evidence="3">CDP-paratose 2-epimerase</fullName>
        <ecNumber evidence="3">5.1.3.10</ecNumber>
    </submittedName>
</protein>
<dbReference type="Pfam" id="PF01370">
    <property type="entry name" value="Epimerase"/>
    <property type="match status" value="1"/>
</dbReference>
<feature type="domain" description="NAD-dependent epimerase/dehydratase" evidence="2">
    <location>
        <begin position="3"/>
        <end position="266"/>
    </location>
</feature>
<dbReference type="PANTHER" id="PTHR43000">
    <property type="entry name" value="DTDP-D-GLUCOSE 4,6-DEHYDRATASE-RELATED"/>
    <property type="match status" value="1"/>
</dbReference>
<dbReference type="EMBL" id="CP036264">
    <property type="protein sequence ID" value="QEF98811.1"/>
    <property type="molecule type" value="Genomic_DNA"/>
</dbReference>
<dbReference type="InterPro" id="IPR036291">
    <property type="entry name" value="NAD(P)-bd_dom_sf"/>
</dbReference>
<comment type="similarity">
    <text evidence="1">Belongs to the NAD(P)-dependent epimerase/dehydratase family.</text>
</comment>
<name>A0A5B9MBX8_9BACT</name>
<evidence type="ECO:0000256" key="1">
    <source>
        <dbReference type="ARBA" id="ARBA00007637"/>
    </source>
</evidence>
<dbReference type="AlphaFoldDB" id="A0A5B9MBX8"/>
<organism evidence="3 4">
    <name type="scientific">Stieleria maiorica</name>
    <dbReference type="NCBI Taxonomy" id="2795974"/>
    <lineage>
        <taxon>Bacteria</taxon>
        <taxon>Pseudomonadati</taxon>
        <taxon>Planctomycetota</taxon>
        <taxon>Planctomycetia</taxon>
        <taxon>Pirellulales</taxon>
        <taxon>Pirellulaceae</taxon>
        <taxon>Stieleria</taxon>
    </lineage>
</organism>
<dbReference type="Gene3D" id="3.40.50.720">
    <property type="entry name" value="NAD(P)-binding Rossmann-like Domain"/>
    <property type="match status" value="1"/>
</dbReference>